<proteinExistence type="predicted"/>
<dbReference type="EC" id="2.7.7.65" evidence="1"/>
<comment type="caution">
    <text evidence="1">The sequence shown here is derived from an EMBL/GenBank/DDBJ whole genome shotgun (WGS) entry which is preliminary data.</text>
</comment>
<gene>
    <name evidence="1" type="ORF">RJC98_11800</name>
</gene>
<evidence type="ECO:0000313" key="1">
    <source>
        <dbReference type="EMBL" id="MDR9875870.1"/>
    </source>
</evidence>
<name>A0ACC6LC72_9PSED</name>
<keyword evidence="1" id="KW-0548">Nucleotidyltransferase</keyword>
<evidence type="ECO:0000313" key="2">
    <source>
        <dbReference type="Proteomes" id="UP001244872"/>
    </source>
</evidence>
<keyword evidence="2" id="KW-1185">Reference proteome</keyword>
<accession>A0ACC6LC72</accession>
<protein>
    <submittedName>
        <fullName evidence="1">Diguanylate cyclase</fullName>
        <ecNumber evidence="1">2.7.7.65</ecNumber>
    </submittedName>
</protein>
<dbReference type="EMBL" id="JAVLRO010000004">
    <property type="protein sequence ID" value="MDR9875870.1"/>
    <property type="molecule type" value="Genomic_DNA"/>
</dbReference>
<organism evidence="1 2">
    <name type="scientific">Pseudomonas allii</name>
    <dbReference type="NCBI Taxonomy" id="2740531"/>
    <lineage>
        <taxon>Bacteria</taxon>
        <taxon>Pseudomonadati</taxon>
        <taxon>Pseudomonadota</taxon>
        <taxon>Gammaproteobacteria</taxon>
        <taxon>Pseudomonadales</taxon>
        <taxon>Pseudomonadaceae</taxon>
        <taxon>Pseudomonas</taxon>
    </lineage>
</organism>
<keyword evidence="1" id="KW-0808">Transferase</keyword>
<dbReference type="Proteomes" id="UP001244872">
    <property type="component" value="Unassembled WGS sequence"/>
</dbReference>
<reference evidence="1" key="1">
    <citation type="submission" date="2023-07" db="EMBL/GenBank/DDBJ databases">
        <title>Bioagumentation of soil contaminated with hydrocarbons using Pseudomonas poae 7b strain.</title>
        <authorList>
            <person name="Kumor A."/>
        </authorList>
    </citation>
    <scope>NUCLEOTIDE SEQUENCE</scope>
    <source>
        <strain evidence="1">7b</strain>
    </source>
</reference>
<sequence>MDLEDVREGLLFARRIYFPRVLGTMLCGFIIAVTAYEKMSLVECVFLALNSLVWGHVAFWLSRNSSNPFKMEKINFLADSIFCGFWIAVMHAKPLPSVAIFSMVAMNNVAIGGPRFLLKGLGCKFLGFALVFLFFGVDYKFDISAVSEVLLCLPLVGIYPIVLGLSFYNLATELKNSKMLLRRLSCTDSLTGLLNRRYWCELVSVRMSRPKLMESAFLIMVDIDRFKFVNDAYGHNAGDRALCLLADALRSKLRGVDYICRFGGDEFCIFLTDISAKESVARMVEVGKIFEAEVEKAFPSSNATLSAGIMPWSPSIADVDSWLVLADKNLYHAKRNGRNQVFIGLLE</sequence>